<evidence type="ECO:0000256" key="2">
    <source>
        <dbReference type="SAM" id="Phobius"/>
    </source>
</evidence>
<accession>I7B134</accession>
<reference evidence="4" key="1">
    <citation type="journal article" date="2013" name="Microb. Biotechnol.">
        <title>Metabolic potential of the organic-solvent tolerant Pseudomonas putida DOT-T1E deduced from its annotated genome.</title>
        <authorList>
            <person name="Udaondo Z."/>
            <person name="Molina L."/>
            <person name="Daniels C."/>
            <person name="Gomez M.J."/>
            <person name="Molina-Henares M.A."/>
            <person name="Matilla M.A."/>
            <person name="Roca A."/>
            <person name="Fernandez M."/>
            <person name="Duque E."/>
            <person name="Segura A."/>
            <person name="Ramos J.L."/>
        </authorList>
    </citation>
    <scope>NUCLEOTIDE SEQUENCE [LARGE SCALE GENOMIC DNA]</scope>
    <source>
        <strain evidence="4">DOT-T1E</strain>
    </source>
</reference>
<sequence length="167" mass="18998">MDKFKTILKAANSKTLETLLSRTNSEIDSLDKRITAIEINAESVKNKQDSLDAKAFVLFGLTVILICFLGIQSLNEMDLTKLPSDMFKEAYKLQIQVKILLTIVFPMTVIGFALRSLLIQIDNLPFRKDKAINEFKNKTLGKLYRCKERSTTHRAKLIEEIAKSKTT</sequence>
<keyword evidence="2" id="KW-1133">Transmembrane helix</keyword>
<evidence type="ECO:0000256" key="1">
    <source>
        <dbReference type="SAM" id="Coils"/>
    </source>
</evidence>
<gene>
    <name evidence="3" type="ordered locus">T1E_2911</name>
</gene>
<dbReference type="HOGENOM" id="CLU_1593169_0_0_6"/>
<keyword evidence="2" id="KW-0812">Transmembrane</keyword>
<feature type="transmembrane region" description="Helical" evidence="2">
    <location>
        <begin position="95"/>
        <end position="118"/>
    </location>
</feature>
<protein>
    <submittedName>
        <fullName evidence="3">Uncharacterized protein</fullName>
    </submittedName>
</protein>
<dbReference type="Proteomes" id="UP000006503">
    <property type="component" value="Chromosome"/>
</dbReference>
<evidence type="ECO:0000313" key="3">
    <source>
        <dbReference type="EMBL" id="AFO48750.1"/>
    </source>
</evidence>
<dbReference type="EMBL" id="CP003734">
    <property type="protein sequence ID" value="AFO48750.1"/>
    <property type="molecule type" value="Genomic_DNA"/>
</dbReference>
<dbReference type="RefSeq" id="WP_014860576.1">
    <property type="nucleotide sequence ID" value="NC_018220.1"/>
</dbReference>
<feature type="coiled-coil region" evidence="1">
    <location>
        <begin position="20"/>
        <end position="47"/>
    </location>
</feature>
<proteinExistence type="predicted"/>
<dbReference type="AlphaFoldDB" id="I7B134"/>
<keyword evidence="1" id="KW-0175">Coiled coil</keyword>
<dbReference type="KEGG" id="ppx:T1E_2911"/>
<feature type="transmembrane region" description="Helical" evidence="2">
    <location>
        <begin position="55"/>
        <end position="75"/>
    </location>
</feature>
<evidence type="ECO:0000313" key="4">
    <source>
        <dbReference type="Proteomes" id="UP000006503"/>
    </source>
</evidence>
<name>I7B134_PSEPT</name>
<keyword evidence="2" id="KW-0472">Membrane</keyword>
<organism evidence="3 4">
    <name type="scientific">Pseudomonas putida (strain DOT-T1E)</name>
    <dbReference type="NCBI Taxonomy" id="1196325"/>
    <lineage>
        <taxon>Bacteria</taxon>
        <taxon>Pseudomonadati</taxon>
        <taxon>Pseudomonadota</taxon>
        <taxon>Gammaproteobacteria</taxon>
        <taxon>Pseudomonadales</taxon>
        <taxon>Pseudomonadaceae</taxon>
        <taxon>Pseudomonas</taxon>
    </lineage>
</organism>